<dbReference type="InterPro" id="IPR036034">
    <property type="entry name" value="PDZ_sf"/>
</dbReference>
<dbReference type="Proteomes" id="UP001626550">
    <property type="component" value="Unassembled WGS sequence"/>
</dbReference>
<accession>A0ABD2Q238</accession>
<dbReference type="Gene3D" id="2.30.42.10">
    <property type="match status" value="1"/>
</dbReference>
<evidence type="ECO:0000313" key="3">
    <source>
        <dbReference type="EMBL" id="KAL3313685.1"/>
    </source>
</evidence>
<organism evidence="3 4">
    <name type="scientific">Cichlidogyrus casuarinus</name>
    <dbReference type="NCBI Taxonomy" id="1844966"/>
    <lineage>
        <taxon>Eukaryota</taxon>
        <taxon>Metazoa</taxon>
        <taxon>Spiralia</taxon>
        <taxon>Lophotrochozoa</taxon>
        <taxon>Platyhelminthes</taxon>
        <taxon>Monogenea</taxon>
        <taxon>Monopisthocotylea</taxon>
        <taxon>Dactylogyridea</taxon>
        <taxon>Ancyrocephalidae</taxon>
        <taxon>Cichlidogyrus</taxon>
    </lineage>
</organism>
<keyword evidence="4" id="KW-1185">Reference proteome</keyword>
<comment type="caution">
    <text evidence="3">The sequence shown here is derived from an EMBL/GenBank/DDBJ whole genome shotgun (WGS) entry which is preliminary data.</text>
</comment>
<dbReference type="SUPFAM" id="SSF50156">
    <property type="entry name" value="PDZ domain-like"/>
    <property type="match status" value="1"/>
</dbReference>
<gene>
    <name evidence="3" type="ORF">Ciccas_007714</name>
</gene>
<dbReference type="EMBL" id="JBJKFK010001226">
    <property type="protein sequence ID" value="KAL3313685.1"/>
    <property type="molecule type" value="Genomic_DNA"/>
</dbReference>
<evidence type="ECO:0000313" key="4">
    <source>
        <dbReference type="Proteomes" id="UP001626550"/>
    </source>
</evidence>
<dbReference type="Pfam" id="PF00595">
    <property type="entry name" value="PDZ"/>
    <property type="match status" value="1"/>
</dbReference>
<feature type="compositionally biased region" description="Polar residues" evidence="1">
    <location>
        <begin position="324"/>
        <end position="335"/>
    </location>
</feature>
<feature type="region of interest" description="Disordered" evidence="1">
    <location>
        <begin position="128"/>
        <end position="194"/>
    </location>
</feature>
<proteinExistence type="predicted"/>
<dbReference type="PROSITE" id="PS50106">
    <property type="entry name" value="PDZ"/>
    <property type="match status" value="1"/>
</dbReference>
<evidence type="ECO:0000259" key="2">
    <source>
        <dbReference type="PROSITE" id="PS50106"/>
    </source>
</evidence>
<feature type="compositionally biased region" description="Low complexity" evidence="1">
    <location>
        <begin position="163"/>
        <end position="172"/>
    </location>
</feature>
<dbReference type="InterPro" id="IPR001478">
    <property type="entry name" value="PDZ"/>
</dbReference>
<sequence>MGHSICKTPQISTCTFTYAAAINNASIPVEVDCALKRVDLTRDSASRAWGIVISGTDDTPNAPILIDSLTPGDPGYQSGLLSVGDRIMAINGAPVYQGFTLSQAMQKLQQFPDKVMLHVMRPHVIITSDTSSRRKTQSLRKVSAHPSFNKSIDTYDGSRHLESSLTSSLSGSFPNEGEEKQASGKRANSSSRALIHRHAQDASLAEPLVPNHIHHGRSKSDVLDMANLEKIQCIGCREAIAYEMGQKDAMRLQKKTKKEGDAHKRLLANDSLSFESNHGLVDDDVELKKTSRSSKKTIIKSDSSGKLRPSRSDSKLNDELANVVSGQQTPNSQVTVVPGPPNSKLSSSSAFKNAITKVKSR</sequence>
<feature type="region of interest" description="Disordered" evidence="1">
    <location>
        <begin position="291"/>
        <end position="361"/>
    </location>
</feature>
<dbReference type="SMART" id="SM00228">
    <property type="entry name" value="PDZ"/>
    <property type="match status" value="1"/>
</dbReference>
<name>A0ABD2Q238_9PLAT</name>
<evidence type="ECO:0000256" key="1">
    <source>
        <dbReference type="SAM" id="MobiDB-lite"/>
    </source>
</evidence>
<protein>
    <recommendedName>
        <fullName evidence="2">PDZ domain-containing protein</fullName>
    </recommendedName>
</protein>
<feature type="domain" description="PDZ" evidence="2">
    <location>
        <begin position="37"/>
        <end position="123"/>
    </location>
</feature>
<reference evidence="3 4" key="1">
    <citation type="submission" date="2024-11" db="EMBL/GenBank/DDBJ databases">
        <title>Adaptive evolution of stress response genes in parasites aligns with host niche diversity.</title>
        <authorList>
            <person name="Hahn C."/>
            <person name="Resl P."/>
        </authorList>
    </citation>
    <scope>NUCLEOTIDE SEQUENCE [LARGE SCALE GENOMIC DNA]</scope>
    <source>
        <strain evidence="3">EGGRZ-B1_66</strain>
        <tissue evidence="3">Body</tissue>
    </source>
</reference>
<dbReference type="AlphaFoldDB" id="A0ABD2Q238"/>